<proteinExistence type="predicted"/>
<evidence type="ECO:0000256" key="8">
    <source>
        <dbReference type="ARBA" id="ARBA00023204"/>
    </source>
</evidence>
<keyword evidence="7" id="KW-0460">Magnesium</keyword>
<dbReference type="Gene3D" id="3.60.10.10">
    <property type="entry name" value="Endonuclease/exonuclease/phosphatase"/>
    <property type="match status" value="1"/>
</dbReference>
<keyword evidence="4" id="KW-0479">Metal-binding</keyword>
<sequence>MSSIRIATWNVKSIAPRQPLNARREWIEQVINPDIIVLTEAKAQEKGSGTWDGWTSLYRQGGIDSKRPWGTVLASSRYQLEQITTVKKKFSKYELDTHFPGALVAADVYEGQESWGTIVGMYGLTVDRNGDSNGSGRYSVPTLMNDLEAILKSGRTRVVVAGDLNLHPQNVTHLFTEIGLVDLIHYTSEDRENLKDCVGCGVGHECGHLWTHKNGNADGNGKAQQLDYIFASKDLLDEVDVVTGGIQDFPDAWSLSDHAPVVVDFVR</sequence>
<dbReference type="GO" id="GO:0046872">
    <property type="term" value="F:metal ion binding"/>
    <property type="evidence" value="ECO:0007669"/>
    <property type="project" value="UniProtKB-KW"/>
</dbReference>
<comment type="cofactor">
    <cofactor evidence="1">
        <name>Mn(2+)</name>
        <dbReference type="ChEBI" id="CHEBI:29035"/>
    </cofactor>
</comment>
<evidence type="ECO:0000256" key="4">
    <source>
        <dbReference type="ARBA" id="ARBA00022723"/>
    </source>
</evidence>
<dbReference type="EMBL" id="CAEZYH010000008">
    <property type="protein sequence ID" value="CAB4710769.1"/>
    <property type="molecule type" value="Genomic_DNA"/>
</dbReference>
<gene>
    <name evidence="10" type="ORF">UFOPK2658_00390</name>
    <name evidence="11" type="ORF">UFOPK3004_00191</name>
    <name evidence="12" type="ORF">UFOPK3304_00480</name>
    <name evidence="13" type="ORF">UFOPK3494_00289</name>
</gene>
<evidence type="ECO:0000313" key="13">
    <source>
        <dbReference type="EMBL" id="CAB4890223.1"/>
    </source>
</evidence>
<feature type="domain" description="Endonuclease/exonuclease/phosphatase" evidence="9">
    <location>
        <begin position="7"/>
        <end position="258"/>
    </location>
</feature>
<keyword evidence="6" id="KW-0378">Hydrolase</keyword>
<evidence type="ECO:0000313" key="11">
    <source>
        <dbReference type="EMBL" id="CAB4793461.1"/>
    </source>
</evidence>
<organism evidence="12">
    <name type="scientific">freshwater metagenome</name>
    <dbReference type="NCBI Taxonomy" id="449393"/>
    <lineage>
        <taxon>unclassified sequences</taxon>
        <taxon>metagenomes</taxon>
        <taxon>ecological metagenomes</taxon>
    </lineage>
</organism>
<dbReference type="GO" id="GO:0016787">
    <property type="term" value="F:hydrolase activity"/>
    <property type="evidence" value="ECO:0007669"/>
    <property type="project" value="UniProtKB-KW"/>
</dbReference>
<evidence type="ECO:0000313" key="12">
    <source>
        <dbReference type="EMBL" id="CAB4861443.1"/>
    </source>
</evidence>
<evidence type="ECO:0000313" key="10">
    <source>
        <dbReference type="EMBL" id="CAB4710769.1"/>
    </source>
</evidence>
<evidence type="ECO:0000256" key="5">
    <source>
        <dbReference type="ARBA" id="ARBA00022763"/>
    </source>
</evidence>
<dbReference type="EMBL" id="CAFAAL010000008">
    <property type="protein sequence ID" value="CAB4793461.1"/>
    <property type="molecule type" value="Genomic_DNA"/>
</dbReference>
<keyword evidence="8" id="KW-0234">DNA repair</keyword>
<dbReference type="PANTHER" id="PTHR15822:SF4">
    <property type="entry name" value="TYROSYL-DNA PHOSPHODIESTERASE 2"/>
    <property type="match status" value="1"/>
</dbReference>
<reference evidence="12" key="1">
    <citation type="submission" date="2020-05" db="EMBL/GenBank/DDBJ databases">
        <authorList>
            <person name="Chiriac C."/>
            <person name="Salcher M."/>
            <person name="Ghai R."/>
            <person name="Kavagutti S V."/>
        </authorList>
    </citation>
    <scope>NUCLEOTIDE SEQUENCE</scope>
</reference>
<dbReference type="Pfam" id="PF03372">
    <property type="entry name" value="Exo_endo_phos"/>
    <property type="match status" value="1"/>
</dbReference>
<keyword evidence="3" id="KW-0540">Nuclease</keyword>
<comment type="cofactor">
    <cofactor evidence="2">
        <name>Mg(2+)</name>
        <dbReference type="ChEBI" id="CHEBI:18420"/>
    </cofactor>
</comment>
<dbReference type="InterPro" id="IPR005135">
    <property type="entry name" value="Endo/exonuclease/phosphatase"/>
</dbReference>
<dbReference type="EMBL" id="CAFBMF010000010">
    <property type="protein sequence ID" value="CAB4890223.1"/>
    <property type="molecule type" value="Genomic_DNA"/>
</dbReference>
<evidence type="ECO:0000256" key="1">
    <source>
        <dbReference type="ARBA" id="ARBA00001936"/>
    </source>
</evidence>
<dbReference type="PANTHER" id="PTHR15822">
    <property type="entry name" value="TRAF AND TNF RECEPTOR-ASSOCIATED PROTEIN"/>
    <property type="match status" value="1"/>
</dbReference>
<accession>A0A6J7D2U8</accession>
<dbReference type="GO" id="GO:0006281">
    <property type="term" value="P:DNA repair"/>
    <property type="evidence" value="ECO:0007669"/>
    <property type="project" value="UniProtKB-KW"/>
</dbReference>
<dbReference type="SUPFAM" id="SSF56219">
    <property type="entry name" value="DNase I-like"/>
    <property type="match status" value="1"/>
</dbReference>
<evidence type="ECO:0000256" key="6">
    <source>
        <dbReference type="ARBA" id="ARBA00022801"/>
    </source>
</evidence>
<keyword evidence="5" id="KW-0227">DNA damage</keyword>
<dbReference type="EMBL" id="CAFBLJ010000016">
    <property type="protein sequence ID" value="CAB4861443.1"/>
    <property type="molecule type" value="Genomic_DNA"/>
</dbReference>
<evidence type="ECO:0000256" key="3">
    <source>
        <dbReference type="ARBA" id="ARBA00022722"/>
    </source>
</evidence>
<evidence type="ECO:0000259" key="9">
    <source>
        <dbReference type="Pfam" id="PF03372"/>
    </source>
</evidence>
<dbReference type="InterPro" id="IPR051547">
    <property type="entry name" value="TDP2-like"/>
</dbReference>
<protein>
    <submittedName>
        <fullName evidence="12">Unannotated protein</fullName>
    </submittedName>
</protein>
<name>A0A6J7D2U8_9ZZZZ</name>
<evidence type="ECO:0000256" key="7">
    <source>
        <dbReference type="ARBA" id="ARBA00022842"/>
    </source>
</evidence>
<dbReference type="GO" id="GO:0004518">
    <property type="term" value="F:nuclease activity"/>
    <property type="evidence" value="ECO:0007669"/>
    <property type="project" value="UniProtKB-KW"/>
</dbReference>
<dbReference type="InterPro" id="IPR036691">
    <property type="entry name" value="Endo/exonu/phosph_ase_sf"/>
</dbReference>
<evidence type="ECO:0000256" key="2">
    <source>
        <dbReference type="ARBA" id="ARBA00001946"/>
    </source>
</evidence>
<dbReference type="AlphaFoldDB" id="A0A6J7D2U8"/>